<evidence type="ECO:0000256" key="5">
    <source>
        <dbReference type="PROSITE-ProRule" id="PRU01248"/>
    </source>
</evidence>
<dbReference type="InterPro" id="IPR010998">
    <property type="entry name" value="Integrase_recombinase_N"/>
</dbReference>
<evidence type="ECO:0000256" key="6">
    <source>
        <dbReference type="SAM" id="Coils"/>
    </source>
</evidence>
<dbReference type="GO" id="GO:0015074">
    <property type="term" value="P:DNA integration"/>
    <property type="evidence" value="ECO:0007669"/>
    <property type="project" value="UniProtKB-KW"/>
</dbReference>
<evidence type="ECO:0000256" key="2">
    <source>
        <dbReference type="ARBA" id="ARBA00022908"/>
    </source>
</evidence>
<evidence type="ECO:0000256" key="1">
    <source>
        <dbReference type="ARBA" id="ARBA00008857"/>
    </source>
</evidence>
<keyword evidence="2" id="KW-0229">DNA integration</keyword>
<dbReference type="Proteomes" id="UP000262325">
    <property type="component" value="Unassembled WGS sequence"/>
</dbReference>
<accession>A0A3D5QCU1</accession>
<comment type="caution">
    <text evidence="9">The sequence shown here is derived from an EMBL/GenBank/DDBJ whole genome shotgun (WGS) entry which is preliminary data.</text>
</comment>
<dbReference type="Gene3D" id="1.10.443.10">
    <property type="entry name" value="Intergrase catalytic core"/>
    <property type="match status" value="1"/>
</dbReference>
<evidence type="ECO:0000256" key="3">
    <source>
        <dbReference type="ARBA" id="ARBA00023125"/>
    </source>
</evidence>
<reference evidence="9 10" key="1">
    <citation type="journal article" date="2018" name="Nat. Biotechnol.">
        <title>A standardized bacterial taxonomy based on genome phylogeny substantially revises the tree of life.</title>
        <authorList>
            <person name="Parks D.H."/>
            <person name="Chuvochina M."/>
            <person name="Waite D.W."/>
            <person name="Rinke C."/>
            <person name="Skarshewski A."/>
            <person name="Chaumeil P.A."/>
            <person name="Hugenholtz P."/>
        </authorList>
    </citation>
    <scope>NUCLEOTIDE SEQUENCE [LARGE SCALE GENOMIC DNA]</scope>
    <source>
        <strain evidence="9">UBA8672</strain>
    </source>
</reference>
<dbReference type="InterPro" id="IPR013762">
    <property type="entry name" value="Integrase-like_cat_sf"/>
</dbReference>
<keyword evidence="3 5" id="KW-0238">DNA-binding</keyword>
<feature type="domain" description="Core-binding (CB)" evidence="8">
    <location>
        <begin position="82"/>
        <end position="164"/>
    </location>
</feature>
<dbReference type="PANTHER" id="PTHR30349">
    <property type="entry name" value="PHAGE INTEGRASE-RELATED"/>
    <property type="match status" value="1"/>
</dbReference>
<proteinExistence type="inferred from homology"/>
<dbReference type="InterPro" id="IPR050090">
    <property type="entry name" value="Tyrosine_recombinase_XerCD"/>
</dbReference>
<dbReference type="Pfam" id="PF00589">
    <property type="entry name" value="Phage_integrase"/>
    <property type="match status" value="1"/>
</dbReference>
<dbReference type="GO" id="GO:0003677">
    <property type="term" value="F:DNA binding"/>
    <property type="evidence" value="ECO:0007669"/>
    <property type="project" value="UniProtKB-UniRule"/>
</dbReference>
<evidence type="ECO:0008006" key="11">
    <source>
        <dbReference type="Google" id="ProtNLM"/>
    </source>
</evidence>
<sequence>MGVFVRGNTIWYRFNFNERQVRESTGLENTKENLEEAKFDFKRLKRQLKEGTFDYLKWFPNSPNLEKFGIQKEVPEEEIPRIKFSELAEEWYLRQKKLRLKNTTLKGYKSSRKYAVEFFGDMYVHKIKRIDVEDYIIHLMDRELNNKTINNKLIAVRRILELAYDKELIEENPARRVKNLRVEKSEIEPFTAEEVSLILNHTYKHYPRFYAFYAVLFLTGMRMGEVLAMKWQNVDFNRETYHVRERMTNGDLDTVKTVGSKRHVEFDEDGIVLEALKEHKKYSFMKSDFIFLNQYGNEYTSSNHIKINVWEPMLKRLGLEYRIMYQARHTYAVLSLLAGDNINFICRQMGHASFEMLFRVYGRFIKNNQSKPKINSLLKLNHKKQNSTKIAQWS</sequence>
<evidence type="ECO:0000313" key="10">
    <source>
        <dbReference type="Proteomes" id="UP000262325"/>
    </source>
</evidence>
<dbReference type="EMBL" id="DPPF01000159">
    <property type="protein sequence ID" value="HCW93553.1"/>
    <property type="molecule type" value="Genomic_DNA"/>
</dbReference>
<dbReference type="Gene3D" id="1.10.150.130">
    <property type="match status" value="1"/>
</dbReference>
<dbReference type="PROSITE" id="PS51898">
    <property type="entry name" value="TYR_RECOMBINASE"/>
    <property type="match status" value="1"/>
</dbReference>
<evidence type="ECO:0000259" key="8">
    <source>
        <dbReference type="PROSITE" id="PS51900"/>
    </source>
</evidence>
<dbReference type="Pfam" id="PF14659">
    <property type="entry name" value="Phage_int_SAM_3"/>
    <property type="match status" value="1"/>
</dbReference>
<evidence type="ECO:0000259" key="7">
    <source>
        <dbReference type="PROSITE" id="PS51898"/>
    </source>
</evidence>
<evidence type="ECO:0000313" key="9">
    <source>
        <dbReference type="EMBL" id="HCW93553.1"/>
    </source>
</evidence>
<protein>
    <recommendedName>
        <fullName evidence="11">Site-specific integrase</fullName>
    </recommendedName>
</protein>
<gene>
    <name evidence="9" type="ORF">DHM44_07710</name>
</gene>
<organism evidence="9 10">
    <name type="scientific">Flexistipes sinusarabici</name>
    <dbReference type="NCBI Taxonomy" id="2352"/>
    <lineage>
        <taxon>Bacteria</taxon>
        <taxon>Pseudomonadati</taxon>
        <taxon>Deferribacterota</taxon>
        <taxon>Deferribacteres</taxon>
        <taxon>Deferribacterales</taxon>
        <taxon>Flexistipitaceae</taxon>
        <taxon>Flexistipes</taxon>
    </lineage>
</organism>
<dbReference type="PROSITE" id="PS51900">
    <property type="entry name" value="CB"/>
    <property type="match status" value="1"/>
</dbReference>
<keyword evidence="4" id="KW-0233">DNA recombination</keyword>
<dbReference type="AlphaFoldDB" id="A0A3D5QCU1"/>
<dbReference type="InterPro" id="IPR044068">
    <property type="entry name" value="CB"/>
</dbReference>
<dbReference type="CDD" id="cd01189">
    <property type="entry name" value="INT_ICEBs1_C_like"/>
    <property type="match status" value="1"/>
</dbReference>
<name>A0A3D5QCU1_FLESI</name>
<dbReference type="InterPro" id="IPR011010">
    <property type="entry name" value="DNA_brk_join_enz"/>
</dbReference>
<comment type="similarity">
    <text evidence="1">Belongs to the 'phage' integrase family.</text>
</comment>
<dbReference type="GO" id="GO:0006310">
    <property type="term" value="P:DNA recombination"/>
    <property type="evidence" value="ECO:0007669"/>
    <property type="project" value="UniProtKB-KW"/>
</dbReference>
<evidence type="ECO:0000256" key="4">
    <source>
        <dbReference type="ARBA" id="ARBA00023172"/>
    </source>
</evidence>
<dbReference type="PANTHER" id="PTHR30349:SF64">
    <property type="entry name" value="PROPHAGE INTEGRASE INTD-RELATED"/>
    <property type="match status" value="1"/>
</dbReference>
<dbReference type="Pfam" id="PF12167">
    <property type="entry name" value="Arm-DNA-bind_2"/>
    <property type="match status" value="1"/>
</dbReference>
<feature type="domain" description="Tyr recombinase" evidence="7">
    <location>
        <begin position="185"/>
        <end position="374"/>
    </location>
</feature>
<dbReference type="InterPro" id="IPR022000">
    <property type="entry name" value="Min27-like_integrase_DNA_bind"/>
</dbReference>
<dbReference type="InterPro" id="IPR002104">
    <property type="entry name" value="Integrase_catalytic"/>
</dbReference>
<feature type="coiled-coil region" evidence="6">
    <location>
        <begin position="17"/>
        <end position="47"/>
    </location>
</feature>
<dbReference type="InterPro" id="IPR004107">
    <property type="entry name" value="Integrase_SAM-like_N"/>
</dbReference>
<dbReference type="SUPFAM" id="SSF56349">
    <property type="entry name" value="DNA breaking-rejoining enzymes"/>
    <property type="match status" value="1"/>
</dbReference>
<keyword evidence="6" id="KW-0175">Coiled coil</keyword>